<feature type="transmembrane region" description="Helical" evidence="1">
    <location>
        <begin position="139"/>
        <end position="158"/>
    </location>
</feature>
<keyword evidence="1" id="KW-0472">Membrane</keyword>
<feature type="transmembrane region" description="Helical" evidence="1">
    <location>
        <begin position="30"/>
        <end position="49"/>
    </location>
</feature>
<feature type="transmembrane region" description="Helical" evidence="1">
    <location>
        <begin position="273"/>
        <end position="294"/>
    </location>
</feature>
<sequence>MIPLYDQVLPQTDNAFYFRQGHHQAPLDRFLSWIIAAFPALVALCALLVRGCRPLLPYRPTWAKPFIEELKEDWKIINHDNKKHIARSTTALLVLVPIGLTLQVVKVAYPSFDQAALLLAVAWAIATLLVAIDRPMTAPVGLLVIIISVLAAQAVLLIKARSNIQIHDVLAVFEIVLAIIAIAIIICMPLRDPQLPNQDISPVYEIPTGELRSPEDNLTLWQFMTVSWMSPLMSLGSVRQLNDEDVWSLSLEFQHRGLHDKFRELKGSVVRRLLTANGIDLIIISLLGILESIASTRSEHNQLYKGEY</sequence>
<proteinExistence type="predicted"/>
<keyword evidence="3" id="KW-1185">Reference proteome</keyword>
<evidence type="ECO:0000313" key="2">
    <source>
        <dbReference type="EMBL" id="KAL2059250.1"/>
    </source>
</evidence>
<keyword evidence="1" id="KW-1133">Transmembrane helix</keyword>
<comment type="caution">
    <text evidence="2">The sequence shown here is derived from an EMBL/GenBank/DDBJ whole genome shotgun (WGS) entry which is preliminary data.</text>
</comment>
<feature type="transmembrane region" description="Helical" evidence="1">
    <location>
        <begin position="91"/>
        <end position="109"/>
    </location>
</feature>
<protein>
    <submittedName>
        <fullName evidence="2">Uncharacterized protein</fullName>
    </submittedName>
</protein>
<accession>A0ABR4BNG2</accession>
<keyword evidence="1" id="KW-0812">Transmembrane</keyword>
<reference evidence="2 3" key="1">
    <citation type="submission" date="2024-09" db="EMBL/GenBank/DDBJ databases">
        <title>Rethinking Asexuality: The Enigmatic Case of Functional Sexual Genes in Lepraria (Stereocaulaceae).</title>
        <authorList>
            <person name="Doellman M."/>
            <person name="Sun Y."/>
            <person name="Barcenas-Pena A."/>
            <person name="Lumbsch H.T."/>
            <person name="Grewe F."/>
        </authorList>
    </citation>
    <scope>NUCLEOTIDE SEQUENCE [LARGE SCALE GENOMIC DNA]</scope>
    <source>
        <strain evidence="2 3">Grewe 0041</strain>
    </source>
</reference>
<feature type="transmembrane region" description="Helical" evidence="1">
    <location>
        <begin position="170"/>
        <end position="190"/>
    </location>
</feature>
<gene>
    <name evidence="2" type="ORF">ABVK25_000542</name>
</gene>
<evidence type="ECO:0000313" key="3">
    <source>
        <dbReference type="Proteomes" id="UP001590951"/>
    </source>
</evidence>
<feature type="transmembrane region" description="Helical" evidence="1">
    <location>
        <begin position="115"/>
        <end position="132"/>
    </location>
</feature>
<name>A0ABR4BNG2_9LECA</name>
<dbReference type="EMBL" id="JBHFEH010000001">
    <property type="protein sequence ID" value="KAL2059250.1"/>
    <property type="molecule type" value="Genomic_DNA"/>
</dbReference>
<evidence type="ECO:0000256" key="1">
    <source>
        <dbReference type="SAM" id="Phobius"/>
    </source>
</evidence>
<organism evidence="2 3">
    <name type="scientific">Lepraria finkii</name>
    <dbReference type="NCBI Taxonomy" id="1340010"/>
    <lineage>
        <taxon>Eukaryota</taxon>
        <taxon>Fungi</taxon>
        <taxon>Dikarya</taxon>
        <taxon>Ascomycota</taxon>
        <taxon>Pezizomycotina</taxon>
        <taxon>Lecanoromycetes</taxon>
        <taxon>OSLEUM clade</taxon>
        <taxon>Lecanoromycetidae</taxon>
        <taxon>Lecanorales</taxon>
        <taxon>Lecanorineae</taxon>
        <taxon>Stereocaulaceae</taxon>
        <taxon>Lepraria</taxon>
    </lineage>
</organism>
<dbReference type="Proteomes" id="UP001590951">
    <property type="component" value="Unassembled WGS sequence"/>
</dbReference>